<name>B6JZ74_SCHJY</name>
<sequence length="231" mass="26131">MSSSSEDEGGEATVTVRRARNELEEKRVRSIATNGILKQSKRLSYEVFWHPAYLGGFCLAYLGLIRVSEYYGGKSIPRMIALLFICSAVFLMFMEIPCRRLYESLAKECDSETGSLAQQNMKHYWIAFLGEEIIGIIGLLPAGAPGALPELPTIVHWNVAVKHEKYANDLLTAALTEARGKRYKKIAAYLFSTDKRVQITLLKKGFVETSRVAFHWMSFFGLRELVLERQP</sequence>
<protein>
    <submittedName>
        <fullName evidence="2">Uncharacterized protein</fullName>
    </submittedName>
</protein>
<evidence type="ECO:0000256" key="1">
    <source>
        <dbReference type="SAM" id="Phobius"/>
    </source>
</evidence>
<keyword evidence="4" id="KW-1185">Reference proteome</keyword>
<reference evidence="2 4" key="1">
    <citation type="journal article" date="2011" name="Science">
        <title>Comparative functional genomics of the fission yeasts.</title>
        <authorList>
            <person name="Rhind N."/>
            <person name="Chen Z."/>
            <person name="Yassour M."/>
            <person name="Thompson D.A."/>
            <person name="Haas B.J."/>
            <person name="Habib N."/>
            <person name="Wapinski I."/>
            <person name="Roy S."/>
            <person name="Lin M.F."/>
            <person name="Heiman D.I."/>
            <person name="Young S.K."/>
            <person name="Furuya K."/>
            <person name="Guo Y."/>
            <person name="Pidoux A."/>
            <person name="Chen H.M."/>
            <person name="Robbertse B."/>
            <person name="Goldberg J.M."/>
            <person name="Aoki K."/>
            <person name="Bayne E.H."/>
            <person name="Berlin A.M."/>
            <person name="Desjardins C.A."/>
            <person name="Dobbs E."/>
            <person name="Dukaj L."/>
            <person name="Fan L."/>
            <person name="FitzGerald M.G."/>
            <person name="French C."/>
            <person name="Gujja S."/>
            <person name="Hansen K."/>
            <person name="Keifenheim D."/>
            <person name="Levin J.Z."/>
            <person name="Mosher R.A."/>
            <person name="Mueller C.A."/>
            <person name="Pfiffner J."/>
            <person name="Priest M."/>
            <person name="Russ C."/>
            <person name="Smialowska A."/>
            <person name="Swoboda P."/>
            <person name="Sykes S.M."/>
            <person name="Vaughn M."/>
            <person name="Vengrova S."/>
            <person name="Yoder R."/>
            <person name="Zeng Q."/>
            <person name="Allshire R."/>
            <person name="Baulcombe D."/>
            <person name="Birren B.W."/>
            <person name="Brown W."/>
            <person name="Ekwall K."/>
            <person name="Kellis M."/>
            <person name="Leatherwood J."/>
            <person name="Levin H."/>
            <person name="Margalit H."/>
            <person name="Martienssen R."/>
            <person name="Nieduszynski C.A."/>
            <person name="Spatafora J.W."/>
            <person name="Friedman N."/>
            <person name="Dalgaard J.Z."/>
            <person name="Baumann P."/>
            <person name="Niki H."/>
            <person name="Regev A."/>
            <person name="Nusbaum C."/>
        </authorList>
    </citation>
    <scope>NUCLEOTIDE SEQUENCE [LARGE SCALE GENOMIC DNA]</scope>
    <source>
        <strain evidence="4">yFS275 / FY16936</strain>
    </source>
</reference>
<keyword evidence="1" id="KW-0812">Transmembrane</keyword>
<dbReference type="Gene3D" id="3.40.630.30">
    <property type="match status" value="1"/>
</dbReference>
<accession>B6JZ74</accession>
<dbReference type="SUPFAM" id="SSF55729">
    <property type="entry name" value="Acyl-CoA N-acyltransferases (Nat)"/>
    <property type="match status" value="1"/>
</dbReference>
<dbReference type="HOGENOM" id="CLU_1180807_0_0_1"/>
<gene>
    <name evidence="3" type="primary">sdg1</name>
    <name evidence="2" type="ORF">SJAG_01899</name>
</gene>
<dbReference type="Proteomes" id="UP000001744">
    <property type="component" value="Unassembled WGS sequence"/>
</dbReference>
<feature type="transmembrane region" description="Helical" evidence="1">
    <location>
        <begin position="47"/>
        <end position="64"/>
    </location>
</feature>
<dbReference type="OrthoDB" id="5291325at2759"/>
<dbReference type="RefSeq" id="XP_002173135.1">
    <property type="nucleotide sequence ID" value="XM_002173099.2"/>
</dbReference>
<dbReference type="GeneID" id="7048079"/>
<dbReference type="InterPro" id="IPR016181">
    <property type="entry name" value="Acyl_CoA_acyltransferase"/>
</dbReference>
<dbReference type="AlphaFoldDB" id="B6JZ74"/>
<dbReference type="JaponicusDB" id="SJAG_01899">
    <property type="gene designation" value="sdg1"/>
</dbReference>
<organism evidence="2 4">
    <name type="scientific">Schizosaccharomyces japonicus (strain yFS275 / FY16936)</name>
    <name type="common">Fission yeast</name>
    <dbReference type="NCBI Taxonomy" id="402676"/>
    <lineage>
        <taxon>Eukaryota</taxon>
        <taxon>Fungi</taxon>
        <taxon>Dikarya</taxon>
        <taxon>Ascomycota</taxon>
        <taxon>Taphrinomycotina</taxon>
        <taxon>Schizosaccharomycetes</taxon>
        <taxon>Schizosaccharomycetales</taxon>
        <taxon>Schizosaccharomycetaceae</taxon>
        <taxon>Schizosaccharomyces</taxon>
    </lineage>
</organism>
<evidence type="ECO:0000313" key="3">
    <source>
        <dbReference type="JaponicusDB" id="SJAG_01899"/>
    </source>
</evidence>
<evidence type="ECO:0000313" key="2">
    <source>
        <dbReference type="EMBL" id="EEB06842.1"/>
    </source>
</evidence>
<dbReference type="EMBL" id="KE651168">
    <property type="protein sequence ID" value="EEB06842.1"/>
    <property type="molecule type" value="Genomic_DNA"/>
</dbReference>
<keyword evidence="1" id="KW-0472">Membrane</keyword>
<dbReference type="VEuPathDB" id="FungiDB:SJAG_01899"/>
<keyword evidence="1" id="KW-1133">Transmembrane helix</keyword>
<evidence type="ECO:0000313" key="4">
    <source>
        <dbReference type="Proteomes" id="UP000001744"/>
    </source>
</evidence>
<dbReference type="OMA" id="PTIVHWN"/>
<proteinExistence type="predicted"/>
<feature type="transmembrane region" description="Helical" evidence="1">
    <location>
        <begin position="76"/>
        <end position="94"/>
    </location>
</feature>